<dbReference type="EMBL" id="JBFDAA010000013">
    <property type="protein sequence ID" value="KAL1122755.1"/>
    <property type="molecule type" value="Genomic_DNA"/>
</dbReference>
<evidence type="ECO:0000313" key="2">
    <source>
        <dbReference type="EMBL" id="KAL1122755.1"/>
    </source>
</evidence>
<sequence>MVVGGDLPCSKEEAAALAGIQLRIEESWGRPYHGPLSPDDSTLKPISEDKESFLLPVPSFGGVARPVSPLVEEGEGEEGGGSLPPPIKPSPQPANSLLRKCYPSSSPQLPFLPSGHLEDCLPPCYHGTKAMAKLIKVSRFELNSLKPDL</sequence>
<accession>A0ABD0Y5U4</accession>
<keyword evidence="3" id="KW-1185">Reference proteome</keyword>
<dbReference type="CDD" id="cd14473">
    <property type="entry name" value="FERM_B-lobe"/>
    <property type="match status" value="1"/>
</dbReference>
<proteinExistence type="predicted"/>
<feature type="region of interest" description="Disordered" evidence="1">
    <location>
        <begin position="64"/>
        <end position="99"/>
    </location>
</feature>
<gene>
    <name evidence="2" type="ORF">AAG570_003082</name>
</gene>
<comment type="caution">
    <text evidence="2">The sequence shown here is derived from an EMBL/GenBank/DDBJ whole genome shotgun (WGS) entry which is preliminary data.</text>
</comment>
<reference evidence="2 3" key="1">
    <citation type="submission" date="2024-07" db="EMBL/GenBank/DDBJ databases">
        <title>Chromosome-level genome assembly of the water stick insect Ranatra chinensis (Heteroptera: Nepidae).</title>
        <authorList>
            <person name="Liu X."/>
        </authorList>
    </citation>
    <scope>NUCLEOTIDE SEQUENCE [LARGE SCALE GENOMIC DNA]</scope>
    <source>
        <strain evidence="2">Cailab_2021Rc</strain>
        <tissue evidence="2">Muscle</tissue>
    </source>
</reference>
<organism evidence="2 3">
    <name type="scientific">Ranatra chinensis</name>
    <dbReference type="NCBI Taxonomy" id="642074"/>
    <lineage>
        <taxon>Eukaryota</taxon>
        <taxon>Metazoa</taxon>
        <taxon>Ecdysozoa</taxon>
        <taxon>Arthropoda</taxon>
        <taxon>Hexapoda</taxon>
        <taxon>Insecta</taxon>
        <taxon>Pterygota</taxon>
        <taxon>Neoptera</taxon>
        <taxon>Paraneoptera</taxon>
        <taxon>Hemiptera</taxon>
        <taxon>Heteroptera</taxon>
        <taxon>Panheteroptera</taxon>
        <taxon>Nepomorpha</taxon>
        <taxon>Nepidae</taxon>
        <taxon>Ranatrinae</taxon>
        <taxon>Ranatra</taxon>
    </lineage>
</organism>
<evidence type="ECO:0000313" key="3">
    <source>
        <dbReference type="Proteomes" id="UP001558652"/>
    </source>
</evidence>
<name>A0ABD0Y5U4_9HEMI</name>
<dbReference type="InterPro" id="IPR019748">
    <property type="entry name" value="FERM_central"/>
</dbReference>
<dbReference type="AlphaFoldDB" id="A0ABD0Y5U4"/>
<dbReference type="Proteomes" id="UP001558652">
    <property type="component" value="Unassembled WGS sequence"/>
</dbReference>
<feature type="compositionally biased region" description="Pro residues" evidence="1">
    <location>
        <begin position="83"/>
        <end position="92"/>
    </location>
</feature>
<protein>
    <submittedName>
        <fullName evidence="2">Uncharacterized protein</fullName>
    </submittedName>
</protein>
<evidence type="ECO:0000256" key="1">
    <source>
        <dbReference type="SAM" id="MobiDB-lite"/>
    </source>
</evidence>